<keyword evidence="3" id="KW-1185">Reference proteome</keyword>
<dbReference type="PANTHER" id="PTHR41773:SF1">
    <property type="entry name" value="RELA_SPOT DOMAIN-CONTAINING PROTEIN"/>
    <property type="match status" value="1"/>
</dbReference>
<dbReference type="GO" id="GO:0015969">
    <property type="term" value="P:guanosine tetraphosphate metabolic process"/>
    <property type="evidence" value="ECO:0007669"/>
    <property type="project" value="InterPro"/>
</dbReference>
<feature type="domain" description="RelA/SpoT" evidence="1">
    <location>
        <begin position="41"/>
        <end position="170"/>
    </location>
</feature>
<comment type="caution">
    <text evidence="2">The sequence shown here is derived from an EMBL/GenBank/DDBJ whole genome shotgun (WGS) entry which is preliminary data.</text>
</comment>
<name>A0A6N7LDD3_SINTE</name>
<dbReference type="SUPFAM" id="SSF81301">
    <property type="entry name" value="Nucleotidyltransferase"/>
    <property type="match status" value="1"/>
</dbReference>
<dbReference type="RefSeq" id="WP_153439722.1">
    <property type="nucleotide sequence ID" value="NZ_JACIGA010000024.1"/>
</dbReference>
<organism evidence="2 3">
    <name type="scientific">Sinorhizobium terangae</name>
    <dbReference type="NCBI Taxonomy" id="110322"/>
    <lineage>
        <taxon>Bacteria</taxon>
        <taxon>Pseudomonadati</taxon>
        <taxon>Pseudomonadota</taxon>
        <taxon>Alphaproteobacteria</taxon>
        <taxon>Hyphomicrobiales</taxon>
        <taxon>Rhizobiaceae</taxon>
        <taxon>Sinorhizobium/Ensifer group</taxon>
        <taxon>Sinorhizobium</taxon>
    </lineage>
</organism>
<protein>
    <recommendedName>
        <fullName evidence="1">RelA/SpoT domain-containing protein</fullName>
    </recommendedName>
</protein>
<dbReference type="EMBL" id="WITC01000055">
    <property type="protein sequence ID" value="MQX15772.1"/>
    <property type="molecule type" value="Genomic_DNA"/>
</dbReference>
<evidence type="ECO:0000259" key="1">
    <source>
        <dbReference type="SMART" id="SM00954"/>
    </source>
</evidence>
<proteinExistence type="predicted"/>
<dbReference type="Proteomes" id="UP000439983">
    <property type="component" value="Unassembled WGS sequence"/>
</dbReference>
<dbReference type="AlphaFoldDB" id="A0A6N7LDD3"/>
<dbReference type="CDD" id="cd05399">
    <property type="entry name" value="NT_Rel-Spo_like"/>
    <property type="match status" value="1"/>
</dbReference>
<reference evidence="2 3" key="1">
    <citation type="journal article" date="2013" name="Genome Biol.">
        <title>Comparative genomics of the core and accessory genomes of 48 Sinorhizobium strains comprising five genospecies.</title>
        <authorList>
            <person name="Sugawara M."/>
            <person name="Epstein B."/>
            <person name="Badgley B.D."/>
            <person name="Unno T."/>
            <person name="Xu L."/>
            <person name="Reese J."/>
            <person name="Gyaneshwar P."/>
            <person name="Denny R."/>
            <person name="Mudge J."/>
            <person name="Bharti A.K."/>
            <person name="Farmer A.D."/>
            <person name="May G.D."/>
            <person name="Woodward J.E."/>
            <person name="Medigue C."/>
            <person name="Vallenet D."/>
            <person name="Lajus A."/>
            <person name="Rouy Z."/>
            <person name="Martinez-Vaz B."/>
            <person name="Tiffin P."/>
            <person name="Young N.D."/>
            <person name="Sadowsky M.J."/>
        </authorList>
    </citation>
    <scope>NUCLEOTIDE SEQUENCE [LARGE SCALE GENOMIC DNA]</scope>
    <source>
        <strain evidence="2 3">USDA4894</strain>
    </source>
</reference>
<gene>
    <name evidence="2" type="ORF">GHK62_13670</name>
</gene>
<dbReference type="OrthoDB" id="9801824at2"/>
<dbReference type="Pfam" id="PF04607">
    <property type="entry name" value="RelA_SpoT"/>
    <property type="match status" value="1"/>
</dbReference>
<sequence length="229" mass="25889">MTIEDEYRARYEKVLLPLSASLSALLTEHLSGHKRIDRISSRAKSVDRFVAKAGKMTDRSVPKYEYPLDQIQDQIGARVTVFYKSDVESVREVLMRYLRPVESRDLVPASEWEFGYFGWHSVCLFPAELIVPDWPKELVPNFFEIQVKTLFQHAWSEANHDLGYKPEGGGLTSDQNRLLAFASAQAWGADRAFDELFNELHGLPFNTCGEHAAGTGFDATEGCRVQLSG</sequence>
<dbReference type="SMART" id="SM00954">
    <property type="entry name" value="RelA_SpoT"/>
    <property type="match status" value="1"/>
</dbReference>
<evidence type="ECO:0000313" key="2">
    <source>
        <dbReference type="EMBL" id="MQX15772.1"/>
    </source>
</evidence>
<accession>A0A6N7LDD3</accession>
<evidence type="ECO:0000313" key="3">
    <source>
        <dbReference type="Proteomes" id="UP000439983"/>
    </source>
</evidence>
<dbReference type="InterPro" id="IPR043519">
    <property type="entry name" value="NT_sf"/>
</dbReference>
<dbReference type="PANTHER" id="PTHR41773">
    <property type="entry name" value="GTP PYROPHOSPHATASE-RELATED"/>
    <property type="match status" value="1"/>
</dbReference>
<dbReference type="InterPro" id="IPR007685">
    <property type="entry name" value="RelA_SpoT"/>
</dbReference>
<dbReference type="Gene3D" id="3.30.460.10">
    <property type="entry name" value="Beta Polymerase, domain 2"/>
    <property type="match status" value="1"/>
</dbReference>